<keyword evidence="3" id="KW-1185">Reference proteome</keyword>
<dbReference type="Proteomes" id="UP001151760">
    <property type="component" value="Unassembled WGS sequence"/>
</dbReference>
<organism evidence="2 3">
    <name type="scientific">Tanacetum coccineum</name>
    <dbReference type="NCBI Taxonomy" id="301880"/>
    <lineage>
        <taxon>Eukaryota</taxon>
        <taxon>Viridiplantae</taxon>
        <taxon>Streptophyta</taxon>
        <taxon>Embryophyta</taxon>
        <taxon>Tracheophyta</taxon>
        <taxon>Spermatophyta</taxon>
        <taxon>Magnoliopsida</taxon>
        <taxon>eudicotyledons</taxon>
        <taxon>Gunneridae</taxon>
        <taxon>Pentapetalae</taxon>
        <taxon>asterids</taxon>
        <taxon>campanulids</taxon>
        <taxon>Asterales</taxon>
        <taxon>Asteraceae</taxon>
        <taxon>Asteroideae</taxon>
        <taxon>Anthemideae</taxon>
        <taxon>Anthemidinae</taxon>
        <taxon>Tanacetum</taxon>
    </lineage>
</organism>
<feature type="domain" description="Reverse transcriptase Ty1/copia-type" evidence="1">
    <location>
        <begin position="53"/>
        <end position="145"/>
    </location>
</feature>
<dbReference type="PANTHER" id="PTHR11439:SF509">
    <property type="entry name" value="RNA-DIRECTED DNA POLYMERASE"/>
    <property type="match status" value="1"/>
</dbReference>
<dbReference type="EMBL" id="BQNB010021151">
    <property type="protein sequence ID" value="GJU03425.1"/>
    <property type="molecule type" value="Genomic_DNA"/>
</dbReference>
<reference evidence="2" key="2">
    <citation type="submission" date="2022-01" db="EMBL/GenBank/DDBJ databases">
        <authorList>
            <person name="Yamashiro T."/>
            <person name="Shiraishi A."/>
            <person name="Satake H."/>
            <person name="Nakayama K."/>
        </authorList>
    </citation>
    <scope>NUCLEOTIDE SEQUENCE</scope>
</reference>
<dbReference type="CDD" id="cd09272">
    <property type="entry name" value="RNase_HI_RT_Ty1"/>
    <property type="match status" value="1"/>
</dbReference>
<proteinExistence type="predicted"/>
<gene>
    <name evidence="2" type="ORF">Tco_1113763</name>
</gene>
<reference evidence="2" key="1">
    <citation type="journal article" date="2022" name="Int. J. Mol. Sci.">
        <title>Draft Genome of Tanacetum Coccineum: Genomic Comparison of Closely Related Tanacetum-Family Plants.</title>
        <authorList>
            <person name="Yamashiro T."/>
            <person name="Shiraishi A."/>
            <person name="Nakayama K."/>
            <person name="Satake H."/>
        </authorList>
    </citation>
    <scope>NUCLEOTIDE SEQUENCE</scope>
</reference>
<evidence type="ECO:0000313" key="2">
    <source>
        <dbReference type="EMBL" id="GJU03425.1"/>
    </source>
</evidence>
<accession>A0ABQ5IUL1</accession>
<dbReference type="InterPro" id="IPR013103">
    <property type="entry name" value="RVT_2"/>
</dbReference>
<sequence>MCMFALTVNNAELKNIKEAIDDSAWMEAMQDELHQFDKLNVWELIYKPFGKKESFALVSCLEAVRGFVAYAAHKSFPIYQMDVKMAVLNGPLKEEVYVAQPDGFVNPDHLKKSLPSKKSSIWIEASSESLAKYTLEILKKHGIDKCDSVGTPMATKPKLDANLSGKLVDQTNYRSMIGSLMYLTSSRPDIVQAYPKDSGFELLAFSDVDHAGYLDTRRSTSGGIQFLCDKLVSWMSKKQDCTAMSSAEAEYVTLSTVVLTPTRTQPSYTRYHFIKEHVENAIIELYFEDDDAGDAVSCCGAVFAGCGGGRLFWSGWWSVSGRRVAAFSMWSVRIRIDRGVLIGELYLALPENST</sequence>
<dbReference type="PANTHER" id="PTHR11439">
    <property type="entry name" value="GAG-POL-RELATED RETROTRANSPOSON"/>
    <property type="match status" value="1"/>
</dbReference>
<protein>
    <submittedName>
        <fullName evidence="2">Retrovirus-related pol polyprotein from transposon TNT 1-94</fullName>
    </submittedName>
</protein>
<evidence type="ECO:0000313" key="3">
    <source>
        <dbReference type="Proteomes" id="UP001151760"/>
    </source>
</evidence>
<comment type="caution">
    <text evidence="2">The sequence shown here is derived from an EMBL/GenBank/DDBJ whole genome shotgun (WGS) entry which is preliminary data.</text>
</comment>
<evidence type="ECO:0000259" key="1">
    <source>
        <dbReference type="Pfam" id="PF07727"/>
    </source>
</evidence>
<dbReference type="Pfam" id="PF07727">
    <property type="entry name" value="RVT_2"/>
    <property type="match status" value="1"/>
</dbReference>
<name>A0ABQ5IUL1_9ASTR</name>